<evidence type="ECO:0000256" key="4">
    <source>
        <dbReference type="ARBA" id="ARBA00023002"/>
    </source>
</evidence>
<feature type="active site" description="Proton acceptor" evidence="7">
    <location>
        <position position="437"/>
    </location>
</feature>
<dbReference type="PROSITE" id="PS00076">
    <property type="entry name" value="PYRIDINE_REDOX_1"/>
    <property type="match status" value="1"/>
</dbReference>
<evidence type="ECO:0000256" key="11">
    <source>
        <dbReference type="SAM" id="MobiDB-lite"/>
    </source>
</evidence>
<keyword evidence="3 8" id="KW-0274">FAD</keyword>
<evidence type="ECO:0000256" key="8">
    <source>
        <dbReference type="PIRSR" id="PIRSR000350-3"/>
    </source>
</evidence>
<dbReference type="InterPro" id="IPR046952">
    <property type="entry name" value="GSHR/TRXR-like"/>
</dbReference>
<evidence type="ECO:0000256" key="10">
    <source>
        <dbReference type="RuleBase" id="RU003691"/>
    </source>
</evidence>
<dbReference type="RefSeq" id="WP_131305332.1">
    <property type="nucleotide sequence ID" value="NZ_SJFN01000002.1"/>
</dbReference>
<keyword evidence="8" id="KW-0547">Nucleotide-binding</keyword>
<dbReference type="InterPro" id="IPR004099">
    <property type="entry name" value="Pyr_nucl-diS_OxRdtase_dimer"/>
</dbReference>
<keyword evidence="4 10" id="KW-0560">Oxidoreductase</keyword>
<dbReference type="InterPro" id="IPR023753">
    <property type="entry name" value="FAD/NAD-binding_dom"/>
</dbReference>
<dbReference type="PANTHER" id="PTHR42737:SF2">
    <property type="entry name" value="GLUTATHIONE REDUCTASE"/>
    <property type="match status" value="1"/>
</dbReference>
<reference evidence="14 15" key="1">
    <citation type="submission" date="2019-02" db="EMBL/GenBank/DDBJ databases">
        <title>Siculibacillus lacustris gen. nov., sp. nov., a new rosette-forming bacterium isolated from a freshwater crater lake (Lake St. Ana, Romania).</title>
        <authorList>
            <person name="Felfoldi T."/>
            <person name="Marton Z."/>
            <person name="Szabo A."/>
            <person name="Mentes A."/>
            <person name="Boka K."/>
            <person name="Marialigeti K."/>
            <person name="Mathe I."/>
            <person name="Koncz M."/>
            <person name="Schumann P."/>
            <person name="Toth E."/>
        </authorList>
    </citation>
    <scope>NUCLEOTIDE SEQUENCE [LARGE SCALE GENOMIC DNA]</scope>
    <source>
        <strain evidence="14 15">SA-279</strain>
    </source>
</reference>
<organism evidence="14 15">
    <name type="scientific">Siculibacillus lacustris</name>
    <dbReference type="NCBI Taxonomy" id="1549641"/>
    <lineage>
        <taxon>Bacteria</taxon>
        <taxon>Pseudomonadati</taxon>
        <taxon>Pseudomonadota</taxon>
        <taxon>Alphaproteobacteria</taxon>
        <taxon>Hyphomicrobiales</taxon>
        <taxon>Ancalomicrobiaceae</taxon>
        <taxon>Siculibacillus</taxon>
    </lineage>
</organism>
<feature type="binding site" evidence="8">
    <location>
        <position position="304"/>
    </location>
    <ligand>
        <name>FAD</name>
        <dbReference type="ChEBI" id="CHEBI:57692"/>
    </ligand>
</feature>
<gene>
    <name evidence="14" type="primary">gorA</name>
    <name evidence="14" type="ORF">EYW49_01745</name>
</gene>
<dbReference type="InterPro" id="IPR016156">
    <property type="entry name" value="FAD/NAD-linked_Rdtase_dimer_sf"/>
</dbReference>
<comment type="cofactor">
    <cofactor evidence="8">
        <name>FAD</name>
        <dbReference type="ChEBI" id="CHEBI:57692"/>
    </cofactor>
    <text evidence="8">Binds 1 FAD per subunit.</text>
</comment>
<dbReference type="GO" id="GO:0005829">
    <property type="term" value="C:cytosol"/>
    <property type="evidence" value="ECO:0007669"/>
    <property type="project" value="TreeGrafter"/>
</dbReference>
<dbReference type="Gene3D" id="3.50.50.60">
    <property type="entry name" value="FAD/NAD(P)-binding domain"/>
    <property type="match status" value="2"/>
</dbReference>
<evidence type="ECO:0000259" key="12">
    <source>
        <dbReference type="Pfam" id="PF02852"/>
    </source>
</evidence>
<evidence type="ECO:0000256" key="3">
    <source>
        <dbReference type="ARBA" id="ARBA00022827"/>
    </source>
</evidence>
<comment type="caution">
    <text evidence="14">The sequence shown here is derived from an EMBL/GenBank/DDBJ whole genome shotgun (WGS) entry which is preliminary data.</text>
</comment>
<evidence type="ECO:0000313" key="15">
    <source>
        <dbReference type="Proteomes" id="UP000292781"/>
    </source>
</evidence>
<dbReference type="PRINTS" id="PR00411">
    <property type="entry name" value="PNDRDTASEI"/>
</dbReference>
<dbReference type="OrthoDB" id="9776382at2"/>
<feature type="binding site" evidence="8">
    <location>
        <position position="263"/>
    </location>
    <ligand>
        <name>NAD(+)</name>
        <dbReference type="ChEBI" id="CHEBI:57540"/>
    </ligand>
</feature>
<evidence type="ECO:0000256" key="6">
    <source>
        <dbReference type="ARBA" id="ARBA00023284"/>
    </source>
</evidence>
<keyword evidence="5" id="KW-1015">Disulfide bond</keyword>
<keyword evidence="2 10" id="KW-0285">Flavoprotein</keyword>
<dbReference type="Pfam" id="PF07992">
    <property type="entry name" value="Pyr_redox_2"/>
    <property type="match status" value="1"/>
</dbReference>
<feature type="domain" description="FAD/NAD(P)-binding" evidence="13">
    <location>
        <begin position="5"/>
        <end position="319"/>
    </location>
</feature>
<evidence type="ECO:0000256" key="5">
    <source>
        <dbReference type="ARBA" id="ARBA00023157"/>
    </source>
</evidence>
<dbReference type="EC" id="1.8.1.7" evidence="14"/>
<dbReference type="SUPFAM" id="SSF55424">
    <property type="entry name" value="FAD/NAD-linked reductases, dimerisation (C-terminal) domain"/>
    <property type="match status" value="1"/>
</dbReference>
<dbReference type="GO" id="GO:0006749">
    <property type="term" value="P:glutathione metabolic process"/>
    <property type="evidence" value="ECO:0007669"/>
    <property type="project" value="TreeGrafter"/>
</dbReference>
<feature type="binding site" evidence="8">
    <location>
        <position position="51"/>
    </location>
    <ligand>
        <name>FAD</name>
        <dbReference type="ChEBI" id="CHEBI:57692"/>
    </ligand>
</feature>
<dbReference type="PANTHER" id="PTHR42737">
    <property type="entry name" value="GLUTATHIONE REDUCTASE"/>
    <property type="match status" value="1"/>
</dbReference>
<evidence type="ECO:0000313" key="14">
    <source>
        <dbReference type="EMBL" id="TBW40902.1"/>
    </source>
</evidence>
<feature type="region of interest" description="Disordered" evidence="11">
    <location>
        <begin position="450"/>
        <end position="470"/>
    </location>
</feature>
<comment type="similarity">
    <text evidence="1 10">Belongs to the class-I pyridine nucleotide-disulfide oxidoreductase family.</text>
</comment>
<dbReference type="Pfam" id="PF02852">
    <property type="entry name" value="Pyr_redox_dim"/>
    <property type="match status" value="1"/>
</dbReference>
<protein>
    <submittedName>
        <fullName evidence="14">Glutathione-disulfide reductase</fullName>
        <ecNumber evidence="14">1.8.1.7</ecNumber>
    </submittedName>
</protein>
<evidence type="ECO:0000256" key="2">
    <source>
        <dbReference type="ARBA" id="ARBA00022630"/>
    </source>
</evidence>
<dbReference type="Gene3D" id="3.30.390.30">
    <property type="match status" value="1"/>
</dbReference>
<dbReference type="GO" id="GO:0045454">
    <property type="term" value="P:cell redox homeostasis"/>
    <property type="evidence" value="ECO:0007669"/>
    <property type="project" value="InterPro"/>
</dbReference>
<sequence>MSFDYDLFVIGGGSGGVRAARIAAGHGARVAVAEEYRVGGTCVIRGCVPKKLMVYAARFADDFADAAGFGWTVGPAAFDWPTFLAAKDREIDRLEAAYGTNLDRSGVEVLRTRAEIVGEHQIRLLADGRTVTAAHVLVATGATPVRDAGFEGEALAVTSEEVMNWPERPQRLLVLGGGYIAVEFASLFNGLGTQTTLLYRGEEILRGFDLEVRRHLHGELSARGLEVITGDVVARLERTPEGLRATTRGGRVSTHDAVVLAIGRRPSTAGLGLDRVGLALAPNGAVPVTGTAATALPWLHAVGDVTDRVALTPVAIREGHAFADTLFGGRTVEVSHDLIPTAVFSTPEVGTVGAGEEDLQAIGRGYDVYRATFRPMRAVLAGREGRTLMKILVDAADDRVLGVHIVGPDAAEMIQVVAIAVRMGARKADFDATMALHPSAAEELVTMRSPTGHWRPATDPIATGSGTAPI</sequence>
<keyword evidence="15" id="KW-1185">Reference proteome</keyword>
<dbReference type="PIRSF" id="PIRSF000350">
    <property type="entry name" value="Mercury_reductase_MerA"/>
    <property type="match status" value="1"/>
</dbReference>
<evidence type="ECO:0000259" key="13">
    <source>
        <dbReference type="Pfam" id="PF07992"/>
    </source>
</evidence>
<name>A0A4Q9VY55_9HYPH</name>
<evidence type="ECO:0000256" key="1">
    <source>
        <dbReference type="ARBA" id="ARBA00007532"/>
    </source>
</evidence>
<dbReference type="SUPFAM" id="SSF51905">
    <property type="entry name" value="FAD/NAD(P)-binding domain"/>
    <property type="match status" value="1"/>
</dbReference>
<dbReference type="GO" id="GO:0050660">
    <property type="term" value="F:flavin adenine dinucleotide binding"/>
    <property type="evidence" value="ECO:0007669"/>
    <property type="project" value="InterPro"/>
</dbReference>
<keyword evidence="6 10" id="KW-0676">Redox-active center</keyword>
<feature type="domain" description="Pyridine nucleotide-disulphide oxidoreductase dimerisation" evidence="12">
    <location>
        <begin position="339"/>
        <end position="447"/>
    </location>
</feature>
<evidence type="ECO:0000256" key="7">
    <source>
        <dbReference type="PIRSR" id="PIRSR000350-2"/>
    </source>
</evidence>
<dbReference type="AlphaFoldDB" id="A0A4Q9VY55"/>
<feature type="binding site" evidence="8">
    <location>
        <begin position="176"/>
        <end position="183"/>
    </location>
    <ligand>
        <name>NAD(+)</name>
        <dbReference type="ChEBI" id="CHEBI:57540"/>
    </ligand>
</feature>
<dbReference type="EMBL" id="SJFN01000002">
    <property type="protein sequence ID" value="TBW40902.1"/>
    <property type="molecule type" value="Genomic_DNA"/>
</dbReference>
<dbReference type="InterPro" id="IPR036188">
    <property type="entry name" value="FAD/NAD-bd_sf"/>
</dbReference>
<dbReference type="InterPro" id="IPR001100">
    <property type="entry name" value="Pyr_nuc-diS_OxRdtase"/>
</dbReference>
<dbReference type="InterPro" id="IPR012999">
    <property type="entry name" value="Pyr_OxRdtase_I_AS"/>
</dbReference>
<dbReference type="PRINTS" id="PR00368">
    <property type="entry name" value="FADPNR"/>
</dbReference>
<keyword evidence="8" id="KW-0520">NAD</keyword>
<dbReference type="NCBIfam" id="NF004776">
    <property type="entry name" value="PRK06116.1"/>
    <property type="match status" value="1"/>
</dbReference>
<evidence type="ECO:0000256" key="9">
    <source>
        <dbReference type="PIRSR" id="PIRSR000350-4"/>
    </source>
</evidence>
<feature type="disulfide bond" description="Redox-active" evidence="9">
    <location>
        <begin position="42"/>
        <end position="47"/>
    </location>
</feature>
<dbReference type="GO" id="GO:0034599">
    <property type="term" value="P:cellular response to oxidative stress"/>
    <property type="evidence" value="ECO:0007669"/>
    <property type="project" value="TreeGrafter"/>
</dbReference>
<accession>A0A4Q9VY55</accession>
<dbReference type="GO" id="GO:0004362">
    <property type="term" value="F:glutathione-disulfide reductase (NADPH) activity"/>
    <property type="evidence" value="ECO:0007669"/>
    <property type="project" value="UniProtKB-EC"/>
</dbReference>
<dbReference type="Proteomes" id="UP000292781">
    <property type="component" value="Unassembled WGS sequence"/>
</dbReference>
<proteinExistence type="inferred from homology"/>